<dbReference type="AlphaFoldDB" id="A0AAD9NZP9"/>
<accession>A0AAD9NZP9</accession>
<dbReference type="Proteomes" id="UP001209878">
    <property type="component" value="Unassembled WGS sequence"/>
</dbReference>
<keyword evidence="2" id="KW-1185">Reference proteome</keyword>
<comment type="caution">
    <text evidence="1">The sequence shown here is derived from an EMBL/GenBank/DDBJ whole genome shotgun (WGS) entry which is preliminary data.</text>
</comment>
<protein>
    <submittedName>
        <fullName evidence="1">Uncharacterized protein</fullName>
    </submittedName>
</protein>
<reference evidence="1" key="1">
    <citation type="journal article" date="2023" name="Mol. Biol. Evol.">
        <title>Third-Generation Sequencing Reveals the Adaptive Role of the Epigenome in Three Deep-Sea Polychaetes.</title>
        <authorList>
            <person name="Perez M."/>
            <person name="Aroh O."/>
            <person name="Sun Y."/>
            <person name="Lan Y."/>
            <person name="Juniper S.K."/>
            <person name="Young C.R."/>
            <person name="Angers B."/>
            <person name="Qian P.Y."/>
        </authorList>
    </citation>
    <scope>NUCLEOTIDE SEQUENCE</scope>
    <source>
        <strain evidence="1">R07B-5</strain>
    </source>
</reference>
<organism evidence="1 2">
    <name type="scientific">Ridgeia piscesae</name>
    <name type="common">Tubeworm</name>
    <dbReference type="NCBI Taxonomy" id="27915"/>
    <lineage>
        <taxon>Eukaryota</taxon>
        <taxon>Metazoa</taxon>
        <taxon>Spiralia</taxon>
        <taxon>Lophotrochozoa</taxon>
        <taxon>Annelida</taxon>
        <taxon>Polychaeta</taxon>
        <taxon>Sedentaria</taxon>
        <taxon>Canalipalpata</taxon>
        <taxon>Sabellida</taxon>
        <taxon>Siboglinidae</taxon>
        <taxon>Ridgeia</taxon>
    </lineage>
</organism>
<dbReference type="EMBL" id="JAODUO010000236">
    <property type="protein sequence ID" value="KAK2185445.1"/>
    <property type="molecule type" value="Genomic_DNA"/>
</dbReference>
<gene>
    <name evidence="1" type="ORF">NP493_236g03000</name>
</gene>
<evidence type="ECO:0000313" key="2">
    <source>
        <dbReference type="Proteomes" id="UP001209878"/>
    </source>
</evidence>
<sequence>MTGARVPNQRKVRCLTLEVMVAPGMTTTPTHWRSSMMDSMRT</sequence>
<name>A0AAD9NZP9_RIDPI</name>
<proteinExistence type="predicted"/>
<evidence type="ECO:0000313" key="1">
    <source>
        <dbReference type="EMBL" id="KAK2185445.1"/>
    </source>
</evidence>